<sequence>MALLVVDLETTCDEGEKLARTLMETIEIGAVVVDEQLQILGSFQSFIKPLRTPQLTAFCSDLTGISQAEVDSAATVYEVFPEFADWLSGFAGLKHWASWHKRRLCAELKRCWAEALGLLGGL</sequence>
<keyword evidence="3" id="KW-0269">Exonuclease</keyword>
<dbReference type="InterPro" id="IPR051274">
    <property type="entry name" value="3-5_Exoribonuclease"/>
</dbReference>
<dbReference type="InterPro" id="IPR013520">
    <property type="entry name" value="Ribonucl_H"/>
</dbReference>
<keyword evidence="6" id="KW-1185">Reference proteome</keyword>
<evidence type="ECO:0000313" key="5">
    <source>
        <dbReference type="EMBL" id="GGB05459.1"/>
    </source>
</evidence>
<protein>
    <recommendedName>
        <fullName evidence="4">Exonuclease domain-containing protein</fullName>
    </recommendedName>
</protein>
<dbReference type="EMBL" id="BMDY01000009">
    <property type="protein sequence ID" value="GGB05459.1"/>
    <property type="molecule type" value="Genomic_DNA"/>
</dbReference>
<dbReference type="InterPro" id="IPR012337">
    <property type="entry name" value="RNaseH-like_sf"/>
</dbReference>
<comment type="caution">
    <text evidence="5">The sequence shown here is derived from an EMBL/GenBank/DDBJ whole genome shotgun (WGS) entry which is preliminary data.</text>
</comment>
<dbReference type="CDD" id="cd06133">
    <property type="entry name" value="ERI-1_3'hExo_like"/>
    <property type="match status" value="1"/>
</dbReference>
<feature type="domain" description="Exonuclease" evidence="4">
    <location>
        <begin position="4"/>
        <end position="88"/>
    </location>
</feature>
<dbReference type="SUPFAM" id="SSF53098">
    <property type="entry name" value="Ribonuclease H-like"/>
    <property type="match status" value="1"/>
</dbReference>
<name>A0ABQ1I2L4_9ALTE</name>
<dbReference type="Pfam" id="PF00929">
    <property type="entry name" value="RNase_T"/>
    <property type="match status" value="1"/>
</dbReference>
<evidence type="ECO:0000256" key="1">
    <source>
        <dbReference type="ARBA" id="ARBA00022722"/>
    </source>
</evidence>
<dbReference type="PANTHER" id="PTHR23044">
    <property type="entry name" value="3'-5' EXONUCLEASE ERI1-RELATED"/>
    <property type="match status" value="1"/>
</dbReference>
<reference evidence="6" key="1">
    <citation type="journal article" date="2019" name="Int. J. Syst. Evol. Microbiol.">
        <title>The Global Catalogue of Microorganisms (GCM) 10K type strain sequencing project: providing services to taxonomists for standard genome sequencing and annotation.</title>
        <authorList>
            <consortium name="The Broad Institute Genomics Platform"/>
            <consortium name="The Broad Institute Genome Sequencing Center for Infectious Disease"/>
            <person name="Wu L."/>
            <person name="Ma J."/>
        </authorList>
    </citation>
    <scope>NUCLEOTIDE SEQUENCE [LARGE SCALE GENOMIC DNA]</scope>
    <source>
        <strain evidence="6">CGMCC 1.10131</strain>
    </source>
</reference>
<dbReference type="Gene3D" id="3.30.420.10">
    <property type="entry name" value="Ribonuclease H-like superfamily/Ribonuclease H"/>
    <property type="match status" value="1"/>
</dbReference>
<dbReference type="Proteomes" id="UP000651977">
    <property type="component" value="Unassembled WGS sequence"/>
</dbReference>
<dbReference type="InterPro" id="IPR047201">
    <property type="entry name" value="ERI-1_3'hExo-like"/>
</dbReference>
<evidence type="ECO:0000256" key="3">
    <source>
        <dbReference type="ARBA" id="ARBA00022839"/>
    </source>
</evidence>
<dbReference type="InterPro" id="IPR036397">
    <property type="entry name" value="RNaseH_sf"/>
</dbReference>
<evidence type="ECO:0000256" key="2">
    <source>
        <dbReference type="ARBA" id="ARBA00022801"/>
    </source>
</evidence>
<evidence type="ECO:0000259" key="4">
    <source>
        <dbReference type="Pfam" id="PF00929"/>
    </source>
</evidence>
<keyword evidence="1" id="KW-0540">Nuclease</keyword>
<dbReference type="PANTHER" id="PTHR23044:SF61">
    <property type="entry name" value="3'-5' EXORIBONUCLEASE 1-RELATED"/>
    <property type="match status" value="1"/>
</dbReference>
<gene>
    <name evidence="5" type="ORF">GCM10007414_18500</name>
</gene>
<evidence type="ECO:0000313" key="6">
    <source>
        <dbReference type="Proteomes" id="UP000651977"/>
    </source>
</evidence>
<keyword evidence="2" id="KW-0378">Hydrolase</keyword>
<organism evidence="5 6">
    <name type="scientific">Agarivorans gilvus</name>
    <dbReference type="NCBI Taxonomy" id="680279"/>
    <lineage>
        <taxon>Bacteria</taxon>
        <taxon>Pseudomonadati</taxon>
        <taxon>Pseudomonadota</taxon>
        <taxon>Gammaproteobacteria</taxon>
        <taxon>Alteromonadales</taxon>
        <taxon>Alteromonadaceae</taxon>
        <taxon>Agarivorans</taxon>
    </lineage>
</organism>
<dbReference type="RefSeq" id="WP_083481668.1">
    <property type="nucleotide sequence ID" value="NZ_BMDY01000009.1"/>
</dbReference>
<accession>A0ABQ1I2L4</accession>
<proteinExistence type="predicted"/>